<feature type="compositionally biased region" description="Basic and acidic residues" evidence="1">
    <location>
        <begin position="254"/>
        <end position="265"/>
    </location>
</feature>
<accession>B4H5W2</accession>
<dbReference type="HOGENOM" id="CLU_837493_0_0_1"/>
<evidence type="ECO:0000256" key="1">
    <source>
        <dbReference type="SAM" id="MobiDB-lite"/>
    </source>
</evidence>
<feature type="compositionally biased region" description="Polar residues" evidence="1">
    <location>
        <begin position="23"/>
        <end position="37"/>
    </location>
</feature>
<gene>
    <name evidence="2" type="primary">Dper\GL24659</name>
    <name evidence="2" type="ORF">Dper_GL24659</name>
</gene>
<dbReference type="EMBL" id="CH479212">
    <property type="protein sequence ID" value="EDW33179.1"/>
    <property type="molecule type" value="Genomic_DNA"/>
</dbReference>
<evidence type="ECO:0000313" key="2">
    <source>
        <dbReference type="EMBL" id="EDW33179.1"/>
    </source>
</evidence>
<feature type="region of interest" description="Disordered" evidence="1">
    <location>
        <begin position="152"/>
        <end position="181"/>
    </location>
</feature>
<feature type="compositionally biased region" description="Low complexity" evidence="1">
    <location>
        <begin position="286"/>
        <end position="309"/>
    </location>
</feature>
<feature type="region of interest" description="Disordered" evidence="1">
    <location>
        <begin position="74"/>
        <end position="102"/>
    </location>
</feature>
<feature type="region of interest" description="Disordered" evidence="1">
    <location>
        <begin position="254"/>
        <end position="332"/>
    </location>
</feature>
<name>B4H5W2_DROPE</name>
<keyword evidence="3" id="KW-1185">Reference proteome</keyword>
<dbReference type="Proteomes" id="UP000008744">
    <property type="component" value="Unassembled WGS sequence"/>
</dbReference>
<protein>
    <submittedName>
        <fullName evidence="2">GL24659</fullName>
    </submittedName>
</protein>
<feature type="region of interest" description="Disordered" evidence="1">
    <location>
        <begin position="19"/>
        <end position="38"/>
    </location>
</feature>
<sequence length="332" mass="36109">MLAIKECLIREGVLNLDSHSHSHSPYQLNGSKSSSNMDMPRYRTTTDKLATFWASASSRPYSPQHQCRRSCLRGGAAPAPGTSLMPRRGGGMQPDSSSSADSFHALHSSHKFTNLVADPAAAAVAAKAASLPPQGMEAPPQPHTARCVAPPHHYHRSAKSLEPSAKTTAPPPSADVRNYDAGRPVSTDRLFVAPPKVPVQAVKDFKRRLINQGDGREDGDASEGKQFDQGEVFDTLARWQKELTSASDKIQLLDHPLHPDHDHQSNVHHQSLPSVEPPVTPKHQHQLSPQHQHQATNARSDSSYSSPSPTRRRNKPSIGALSTDPAVLGEWQ</sequence>
<dbReference type="OrthoDB" id="28894at2759"/>
<organism evidence="3">
    <name type="scientific">Drosophila persimilis</name>
    <name type="common">Fruit fly</name>
    <dbReference type="NCBI Taxonomy" id="7234"/>
    <lineage>
        <taxon>Eukaryota</taxon>
        <taxon>Metazoa</taxon>
        <taxon>Ecdysozoa</taxon>
        <taxon>Arthropoda</taxon>
        <taxon>Hexapoda</taxon>
        <taxon>Insecta</taxon>
        <taxon>Pterygota</taxon>
        <taxon>Neoptera</taxon>
        <taxon>Endopterygota</taxon>
        <taxon>Diptera</taxon>
        <taxon>Brachycera</taxon>
        <taxon>Muscomorpha</taxon>
        <taxon>Ephydroidea</taxon>
        <taxon>Drosophilidae</taxon>
        <taxon>Drosophila</taxon>
        <taxon>Sophophora</taxon>
    </lineage>
</organism>
<reference evidence="2 3" key="1">
    <citation type="journal article" date="2007" name="Nature">
        <title>Evolution of genes and genomes on the Drosophila phylogeny.</title>
        <authorList>
            <consortium name="Drosophila 12 Genomes Consortium"/>
            <person name="Clark A.G."/>
            <person name="Eisen M.B."/>
            <person name="Smith D.R."/>
            <person name="Bergman C.M."/>
            <person name="Oliver B."/>
            <person name="Markow T.A."/>
            <person name="Kaufman T.C."/>
            <person name="Kellis M."/>
            <person name="Gelbart W."/>
            <person name="Iyer V.N."/>
            <person name="Pollard D.A."/>
            <person name="Sackton T.B."/>
            <person name="Larracuente A.M."/>
            <person name="Singh N.D."/>
            <person name="Abad J.P."/>
            <person name="Abt D.N."/>
            <person name="Adryan B."/>
            <person name="Aguade M."/>
            <person name="Akashi H."/>
            <person name="Anderson W.W."/>
            <person name="Aquadro C.F."/>
            <person name="Ardell D.H."/>
            <person name="Arguello R."/>
            <person name="Artieri C.G."/>
            <person name="Barbash D.A."/>
            <person name="Barker D."/>
            <person name="Barsanti P."/>
            <person name="Batterham P."/>
            <person name="Batzoglou S."/>
            <person name="Begun D."/>
            <person name="Bhutkar A."/>
            <person name="Blanco E."/>
            <person name="Bosak S.A."/>
            <person name="Bradley R.K."/>
            <person name="Brand A.D."/>
            <person name="Brent M.R."/>
            <person name="Brooks A.N."/>
            <person name="Brown R.H."/>
            <person name="Butlin R.K."/>
            <person name="Caggese C."/>
            <person name="Calvi B.R."/>
            <person name="Bernardo de Carvalho A."/>
            <person name="Caspi A."/>
            <person name="Castrezana S."/>
            <person name="Celniker S.E."/>
            <person name="Chang J.L."/>
            <person name="Chapple C."/>
            <person name="Chatterji S."/>
            <person name="Chinwalla A."/>
            <person name="Civetta A."/>
            <person name="Clifton S.W."/>
            <person name="Comeron J.M."/>
            <person name="Costello J.C."/>
            <person name="Coyne J.A."/>
            <person name="Daub J."/>
            <person name="David R.G."/>
            <person name="Delcher A.L."/>
            <person name="Delehaunty K."/>
            <person name="Do C.B."/>
            <person name="Ebling H."/>
            <person name="Edwards K."/>
            <person name="Eickbush T."/>
            <person name="Evans J.D."/>
            <person name="Filipski A."/>
            <person name="Findeiss S."/>
            <person name="Freyhult E."/>
            <person name="Fulton L."/>
            <person name="Fulton R."/>
            <person name="Garcia A.C."/>
            <person name="Gardiner A."/>
            <person name="Garfield D.A."/>
            <person name="Garvin B.E."/>
            <person name="Gibson G."/>
            <person name="Gilbert D."/>
            <person name="Gnerre S."/>
            <person name="Godfrey J."/>
            <person name="Good R."/>
            <person name="Gotea V."/>
            <person name="Gravely B."/>
            <person name="Greenberg A.J."/>
            <person name="Griffiths-Jones S."/>
            <person name="Gross S."/>
            <person name="Guigo R."/>
            <person name="Gustafson E.A."/>
            <person name="Haerty W."/>
            <person name="Hahn M.W."/>
            <person name="Halligan D.L."/>
            <person name="Halpern A.L."/>
            <person name="Halter G.M."/>
            <person name="Han M.V."/>
            <person name="Heger A."/>
            <person name="Hillier L."/>
            <person name="Hinrichs A.S."/>
            <person name="Holmes I."/>
            <person name="Hoskins R.A."/>
            <person name="Hubisz M.J."/>
            <person name="Hultmark D."/>
            <person name="Huntley M.A."/>
            <person name="Jaffe D.B."/>
            <person name="Jagadeeshan S."/>
            <person name="Jeck W.R."/>
            <person name="Johnson J."/>
            <person name="Jones C.D."/>
            <person name="Jordan W.C."/>
            <person name="Karpen G.H."/>
            <person name="Kataoka E."/>
            <person name="Keightley P.D."/>
            <person name="Kheradpour P."/>
            <person name="Kirkness E.F."/>
            <person name="Koerich L.B."/>
            <person name="Kristiansen K."/>
            <person name="Kudrna D."/>
            <person name="Kulathinal R.J."/>
            <person name="Kumar S."/>
            <person name="Kwok R."/>
            <person name="Lander E."/>
            <person name="Langley C.H."/>
            <person name="Lapoint R."/>
            <person name="Lazzaro B.P."/>
            <person name="Lee S.J."/>
            <person name="Levesque L."/>
            <person name="Li R."/>
            <person name="Lin C.F."/>
            <person name="Lin M.F."/>
            <person name="Lindblad-Toh K."/>
            <person name="Llopart A."/>
            <person name="Long M."/>
            <person name="Low L."/>
            <person name="Lozovsky E."/>
            <person name="Lu J."/>
            <person name="Luo M."/>
            <person name="Machado C.A."/>
            <person name="Makalowski W."/>
            <person name="Marzo M."/>
            <person name="Matsuda M."/>
            <person name="Matzkin L."/>
            <person name="McAllister B."/>
            <person name="McBride C.S."/>
            <person name="McKernan B."/>
            <person name="McKernan K."/>
            <person name="Mendez-Lago M."/>
            <person name="Minx P."/>
            <person name="Mollenhauer M.U."/>
            <person name="Montooth K."/>
            <person name="Mount S.M."/>
            <person name="Mu X."/>
            <person name="Myers E."/>
            <person name="Negre B."/>
            <person name="Newfeld S."/>
            <person name="Nielsen R."/>
            <person name="Noor M.A."/>
            <person name="O'Grady P."/>
            <person name="Pachter L."/>
            <person name="Papaceit M."/>
            <person name="Parisi M.J."/>
            <person name="Parisi M."/>
            <person name="Parts L."/>
            <person name="Pedersen J.S."/>
            <person name="Pesole G."/>
            <person name="Phillippy A.M."/>
            <person name="Ponting C.P."/>
            <person name="Pop M."/>
            <person name="Porcelli D."/>
            <person name="Powell J.R."/>
            <person name="Prohaska S."/>
            <person name="Pruitt K."/>
            <person name="Puig M."/>
            <person name="Quesneville H."/>
            <person name="Ram K.R."/>
            <person name="Rand D."/>
            <person name="Rasmussen M.D."/>
            <person name="Reed L.K."/>
            <person name="Reenan R."/>
            <person name="Reily A."/>
            <person name="Remington K.A."/>
            <person name="Rieger T.T."/>
            <person name="Ritchie M.G."/>
            <person name="Robin C."/>
            <person name="Rogers Y.H."/>
            <person name="Rohde C."/>
            <person name="Rozas J."/>
            <person name="Rubenfield M.J."/>
            <person name="Ruiz A."/>
            <person name="Russo S."/>
            <person name="Salzberg S.L."/>
            <person name="Sanchez-Gracia A."/>
            <person name="Saranga D.J."/>
            <person name="Sato H."/>
            <person name="Schaeffer S.W."/>
            <person name="Schatz M.C."/>
            <person name="Schlenke T."/>
            <person name="Schwartz R."/>
            <person name="Segarra C."/>
            <person name="Singh R.S."/>
            <person name="Sirot L."/>
            <person name="Sirota M."/>
            <person name="Sisneros N.B."/>
            <person name="Smith C.D."/>
            <person name="Smith T.F."/>
            <person name="Spieth J."/>
            <person name="Stage D.E."/>
            <person name="Stark A."/>
            <person name="Stephan W."/>
            <person name="Strausberg R.L."/>
            <person name="Strempel S."/>
            <person name="Sturgill D."/>
            <person name="Sutton G."/>
            <person name="Sutton G.G."/>
            <person name="Tao W."/>
            <person name="Teichmann S."/>
            <person name="Tobari Y.N."/>
            <person name="Tomimura Y."/>
            <person name="Tsolas J.M."/>
            <person name="Valente V.L."/>
            <person name="Venter E."/>
            <person name="Venter J.C."/>
            <person name="Vicario S."/>
            <person name="Vieira F.G."/>
            <person name="Vilella A.J."/>
            <person name="Villasante A."/>
            <person name="Walenz B."/>
            <person name="Wang J."/>
            <person name="Wasserman M."/>
            <person name="Watts T."/>
            <person name="Wilson D."/>
            <person name="Wilson R.K."/>
            <person name="Wing R.A."/>
            <person name="Wolfner M.F."/>
            <person name="Wong A."/>
            <person name="Wong G.K."/>
            <person name="Wu C.I."/>
            <person name="Wu G."/>
            <person name="Yamamoto D."/>
            <person name="Yang H.P."/>
            <person name="Yang S.P."/>
            <person name="Yorke J.A."/>
            <person name="Yoshida K."/>
            <person name="Zdobnov E."/>
            <person name="Zhang P."/>
            <person name="Zhang Y."/>
            <person name="Zimin A.V."/>
            <person name="Baldwin J."/>
            <person name="Abdouelleil A."/>
            <person name="Abdulkadir J."/>
            <person name="Abebe A."/>
            <person name="Abera B."/>
            <person name="Abreu J."/>
            <person name="Acer S.C."/>
            <person name="Aftuck L."/>
            <person name="Alexander A."/>
            <person name="An P."/>
            <person name="Anderson E."/>
            <person name="Anderson S."/>
            <person name="Arachi H."/>
            <person name="Azer M."/>
            <person name="Bachantsang P."/>
            <person name="Barry A."/>
            <person name="Bayul T."/>
            <person name="Berlin A."/>
            <person name="Bessette D."/>
            <person name="Bloom T."/>
            <person name="Blye J."/>
            <person name="Boguslavskiy L."/>
            <person name="Bonnet C."/>
            <person name="Boukhgalter B."/>
            <person name="Bourzgui I."/>
            <person name="Brown A."/>
            <person name="Cahill P."/>
            <person name="Channer S."/>
            <person name="Cheshatsang Y."/>
            <person name="Chuda L."/>
            <person name="Citroen M."/>
            <person name="Collymore A."/>
            <person name="Cooke P."/>
            <person name="Costello M."/>
            <person name="D'Aco K."/>
            <person name="Daza R."/>
            <person name="De Haan G."/>
            <person name="DeGray S."/>
            <person name="DeMaso C."/>
            <person name="Dhargay N."/>
            <person name="Dooley K."/>
            <person name="Dooley E."/>
            <person name="Doricent M."/>
            <person name="Dorje P."/>
            <person name="Dorjee K."/>
            <person name="Dupes A."/>
            <person name="Elong R."/>
            <person name="Falk J."/>
            <person name="Farina A."/>
            <person name="Faro S."/>
            <person name="Ferguson D."/>
            <person name="Fisher S."/>
            <person name="Foley C.D."/>
            <person name="Franke A."/>
            <person name="Friedrich D."/>
            <person name="Gadbois L."/>
            <person name="Gearin G."/>
            <person name="Gearin C.R."/>
            <person name="Giannoukos G."/>
            <person name="Goode T."/>
            <person name="Graham J."/>
            <person name="Grandbois E."/>
            <person name="Grewal S."/>
            <person name="Gyaltsen K."/>
            <person name="Hafez N."/>
            <person name="Hagos B."/>
            <person name="Hall J."/>
            <person name="Henson C."/>
            <person name="Hollinger A."/>
            <person name="Honan T."/>
            <person name="Huard M.D."/>
            <person name="Hughes L."/>
            <person name="Hurhula B."/>
            <person name="Husby M.E."/>
            <person name="Kamat A."/>
            <person name="Kanga B."/>
            <person name="Kashin S."/>
            <person name="Khazanovich D."/>
            <person name="Kisner P."/>
            <person name="Lance K."/>
            <person name="Lara M."/>
            <person name="Lee W."/>
            <person name="Lennon N."/>
            <person name="Letendre F."/>
            <person name="LeVine R."/>
            <person name="Lipovsky A."/>
            <person name="Liu X."/>
            <person name="Liu J."/>
            <person name="Liu S."/>
            <person name="Lokyitsang T."/>
            <person name="Lokyitsang Y."/>
            <person name="Lubonja R."/>
            <person name="Lui A."/>
            <person name="MacDonald P."/>
            <person name="Magnisalis V."/>
            <person name="Maru K."/>
            <person name="Matthews C."/>
            <person name="McCusker W."/>
            <person name="McDonough S."/>
            <person name="Mehta T."/>
            <person name="Meldrim J."/>
            <person name="Meneus L."/>
            <person name="Mihai O."/>
            <person name="Mihalev A."/>
            <person name="Mihova T."/>
            <person name="Mittelman R."/>
            <person name="Mlenga V."/>
            <person name="Montmayeur A."/>
            <person name="Mulrain L."/>
            <person name="Navidi A."/>
            <person name="Naylor J."/>
            <person name="Negash T."/>
            <person name="Nguyen T."/>
            <person name="Nguyen N."/>
            <person name="Nicol R."/>
            <person name="Norbu C."/>
            <person name="Norbu N."/>
            <person name="Novod N."/>
            <person name="O'Neill B."/>
            <person name="Osman S."/>
            <person name="Markiewicz E."/>
            <person name="Oyono O.L."/>
            <person name="Patti C."/>
            <person name="Phunkhang P."/>
            <person name="Pierre F."/>
            <person name="Priest M."/>
            <person name="Raghuraman S."/>
            <person name="Rege F."/>
            <person name="Reyes R."/>
            <person name="Rise C."/>
            <person name="Rogov P."/>
            <person name="Ross K."/>
            <person name="Ryan E."/>
            <person name="Settipalli S."/>
            <person name="Shea T."/>
            <person name="Sherpa N."/>
            <person name="Shi L."/>
            <person name="Shih D."/>
            <person name="Sparrow T."/>
            <person name="Spaulding J."/>
            <person name="Stalker J."/>
            <person name="Stange-Thomann N."/>
            <person name="Stavropoulos S."/>
            <person name="Stone C."/>
            <person name="Strader C."/>
            <person name="Tesfaye S."/>
            <person name="Thomson T."/>
            <person name="Thoulutsang Y."/>
            <person name="Thoulutsang D."/>
            <person name="Topham K."/>
            <person name="Topping I."/>
            <person name="Tsamla T."/>
            <person name="Vassiliev H."/>
            <person name="Vo A."/>
            <person name="Wangchuk T."/>
            <person name="Wangdi T."/>
            <person name="Weiand M."/>
            <person name="Wilkinson J."/>
            <person name="Wilson A."/>
            <person name="Yadav S."/>
            <person name="Young G."/>
            <person name="Yu Q."/>
            <person name="Zembek L."/>
            <person name="Zhong D."/>
            <person name="Zimmer A."/>
            <person name="Zwirko Z."/>
            <person name="Jaffe D.B."/>
            <person name="Alvarez P."/>
            <person name="Brockman W."/>
            <person name="Butler J."/>
            <person name="Chin C."/>
            <person name="Gnerre S."/>
            <person name="Grabherr M."/>
            <person name="Kleber M."/>
            <person name="Mauceli E."/>
            <person name="MacCallum I."/>
        </authorList>
    </citation>
    <scope>NUCLEOTIDE SEQUENCE [LARGE SCALE GENOMIC DNA]</scope>
    <source>
        <strain evidence="3">MSH-3 / Tucson 14011-0111.49</strain>
    </source>
</reference>
<dbReference type="AlphaFoldDB" id="B4H5W2"/>
<evidence type="ECO:0000313" key="3">
    <source>
        <dbReference type="Proteomes" id="UP000008744"/>
    </source>
</evidence>
<proteinExistence type="predicted"/>